<dbReference type="SUPFAM" id="SSF55811">
    <property type="entry name" value="Nudix"/>
    <property type="match status" value="1"/>
</dbReference>
<dbReference type="PANTHER" id="PTHR43046:SF2">
    <property type="entry name" value="8-OXO-DGTP DIPHOSPHATASE-RELATED"/>
    <property type="match status" value="1"/>
</dbReference>
<dbReference type="AlphaFoldDB" id="A0A0R1JRL4"/>
<dbReference type="Pfam" id="PF00293">
    <property type="entry name" value="NUDIX"/>
    <property type="match status" value="1"/>
</dbReference>
<keyword evidence="2 4" id="KW-0378">Hydrolase</keyword>
<dbReference type="STRING" id="1291734.FD02_GL001765"/>
<feature type="domain" description="Nudix hydrolase" evidence="3">
    <location>
        <begin position="26"/>
        <end position="159"/>
    </location>
</feature>
<gene>
    <name evidence="4" type="ORF">FD02_GL001765</name>
</gene>
<dbReference type="PRINTS" id="PR00502">
    <property type="entry name" value="NUDIXFAMILY"/>
</dbReference>
<evidence type="ECO:0000259" key="3">
    <source>
        <dbReference type="PROSITE" id="PS51462"/>
    </source>
</evidence>
<comment type="caution">
    <text evidence="4">The sequence shown here is derived from an EMBL/GenBank/DDBJ whole genome shotgun (WGS) entry which is preliminary data.</text>
</comment>
<dbReference type="Proteomes" id="UP000051804">
    <property type="component" value="Unassembled WGS sequence"/>
</dbReference>
<dbReference type="InterPro" id="IPR000086">
    <property type="entry name" value="NUDIX_hydrolase_dom"/>
</dbReference>
<dbReference type="PATRIC" id="fig|1291734.4.peg.1814"/>
<sequence length="162" mass="17519">MVAKGSDEMSATGYIKMIRGLVGHTPIILNCAGGILLNEKNEVLLNLRTDTGNWSLPGGYLEYGESYATAIIREYKEDSGLAVRIVRPLHLFDQGETAYPNGDVAQTIAMLFLVEATGGALSEADTSETVRLQYWPVSALPPLLNQQNADMIAYAAKALQLS</sequence>
<dbReference type="Gene3D" id="3.90.79.10">
    <property type="entry name" value="Nucleoside Triphosphate Pyrophosphohydrolase"/>
    <property type="match status" value="1"/>
</dbReference>
<proteinExistence type="predicted"/>
<evidence type="ECO:0000313" key="5">
    <source>
        <dbReference type="Proteomes" id="UP000051804"/>
    </source>
</evidence>
<dbReference type="PROSITE" id="PS51462">
    <property type="entry name" value="NUDIX"/>
    <property type="match status" value="1"/>
</dbReference>
<dbReference type="EMBL" id="AZDJ01000003">
    <property type="protein sequence ID" value="KRK73933.1"/>
    <property type="molecule type" value="Genomic_DNA"/>
</dbReference>
<dbReference type="CDD" id="cd04677">
    <property type="entry name" value="NUDIX_Hydrolase"/>
    <property type="match status" value="1"/>
</dbReference>
<protein>
    <submittedName>
        <fullName evidence="4">Hydrolase, NUDIX family</fullName>
    </submittedName>
</protein>
<dbReference type="InterPro" id="IPR020476">
    <property type="entry name" value="Nudix_hydrolase"/>
</dbReference>
<reference evidence="4 5" key="1">
    <citation type="journal article" date="2015" name="Genome Announc.">
        <title>Expanding the biotechnology potential of lactobacilli through comparative genomics of 213 strains and associated genera.</title>
        <authorList>
            <person name="Sun Z."/>
            <person name="Harris H.M."/>
            <person name="McCann A."/>
            <person name="Guo C."/>
            <person name="Argimon S."/>
            <person name="Zhang W."/>
            <person name="Yang X."/>
            <person name="Jeffery I.B."/>
            <person name="Cooney J.C."/>
            <person name="Kagawa T.F."/>
            <person name="Liu W."/>
            <person name="Song Y."/>
            <person name="Salvetti E."/>
            <person name="Wrobel A."/>
            <person name="Rasinkangas P."/>
            <person name="Parkhill J."/>
            <person name="Rea M.C."/>
            <person name="O'Sullivan O."/>
            <person name="Ritari J."/>
            <person name="Douillard F.P."/>
            <person name="Paul Ross R."/>
            <person name="Yang R."/>
            <person name="Briner A.E."/>
            <person name="Felis G.E."/>
            <person name="de Vos W.M."/>
            <person name="Barrangou R."/>
            <person name="Klaenhammer T.R."/>
            <person name="Caufield P.W."/>
            <person name="Cui Y."/>
            <person name="Zhang H."/>
            <person name="O'Toole P.W."/>
        </authorList>
    </citation>
    <scope>NUCLEOTIDE SEQUENCE [LARGE SCALE GENOMIC DNA]</scope>
    <source>
        <strain evidence="4 5">JCM 17158</strain>
    </source>
</reference>
<organism evidence="4 5">
    <name type="scientific">Lacticaseibacillus nasuensis JCM 17158</name>
    <dbReference type="NCBI Taxonomy" id="1291734"/>
    <lineage>
        <taxon>Bacteria</taxon>
        <taxon>Bacillati</taxon>
        <taxon>Bacillota</taxon>
        <taxon>Bacilli</taxon>
        <taxon>Lactobacillales</taxon>
        <taxon>Lactobacillaceae</taxon>
        <taxon>Lacticaseibacillus</taxon>
    </lineage>
</organism>
<comment type="cofactor">
    <cofactor evidence="1">
        <name>Mg(2+)</name>
        <dbReference type="ChEBI" id="CHEBI:18420"/>
    </cofactor>
</comment>
<evidence type="ECO:0000256" key="2">
    <source>
        <dbReference type="ARBA" id="ARBA00022801"/>
    </source>
</evidence>
<dbReference type="PANTHER" id="PTHR43046">
    <property type="entry name" value="GDP-MANNOSE MANNOSYL HYDROLASE"/>
    <property type="match status" value="1"/>
</dbReference>
<name>A0A0R1JRL4_9LACO</name>
<evidence type="ECO:0000313" key="4">
    <source>
        <dbReference type="EMBL" id="KRK73933.1"/>
    </source>
</evidence>
<accession>A0A0R1JRL4</accession>
<evidence type="ECO:0000256" key="1">
    <source>
        <dbReference type="ARBA" id="ARBA00001946"/>
    </source>
</evidence>
<dbReference type="GO" id="GO:0016787">
    <property type="term" value="F:hydrolase activity"/>
    <property type="evidence" value="ECO:0007669"/>
    <property type="project" value="UniProtKB-KW"/>
</dbReference>
<dbReference type="InterPro" id="IPR015797">
    <property type="entry name" value="NUDIX_hydrolase-like_dom_sf"/>
</dbReference>
<keyword evidence="5" id="KW-1185">Reference proteome</keyword>